<protein>
    <submittedName>
        <fullName evidence="2">Cytidine and deoxycytidylate deaminase zinc-binding region</fullName>
    </submittedName>
</protein>
<dbReference type="GO" id="GO:0002100">
    <property type="term" value="P:tRNA wobble adenosine to inosine editing"/>
    <property type="evidence" value="ECO:0007669"/>
    <property type="project" value="TreeGrafter"/>
</dbReference>
<name>A0A1C4WZE5_MICVI</name>
<dbReference type="SUPFAM" id="SSF53927">
    <property type="entry name" value="Cytidine deaminase-like"/>
    <property type="match status" value="1"/>
</dbReference>
<dbReference type="CDD" id="cd01285">
    <property type="entry name" value="nucleoside_deaminase"/>
    <property type="match status" value="1"/>
</dbReference>
<dbReference type="PANTHER" id="PTHR11079:SF202">
    <property type="entry name" value="TRNA-SPECIFIC ADENOSINE DEAMINASE"/>
    <property type="match status" value="1"/>
</dbReference>
<evidence type="ECO:0000259" key="1">
    <source>
        <dbReference type="PROSITE" id="PS51747"/>
    </source>
</evidence>
<reference evidence="3" key="1">
    <citation type="submission" date="2016-06" db="EMBL/GenBank/DDBJ databases">
        <authorList>
            <person name="Varghese N."/>
            <person name="Submissions Spin"/>
        </authorList>
    </citation>
    <scope>NUCLEOTIDE SEQUENCE [LARGE SCALE GENOMIC DNA]</scope>
    <source>
        <strain evidence="3">DSM 43909</strain>
    </source>
</reference>
<dbReference type="EMBL" id="LT607411">
    <property type="protein sequence ID" value="SCF01580.1"/>
    <property type="molecule type" value="Genomic_DNA"/>
</dbReference>
<accession>A0A1C4WZE5</accession>
<feature type="domain" description="CMP/dCMP-type deaminase" evidence="1">
    <location>
        <begin position="17"/>
        <end position="134"/>
    </location>
</feature>
<dbReference type="GO" id="GO:0052717">
    <property type="term" value="F:tRNA-specific adenosine-34 deaminase activity"/>
    <property type="evidence" value="ECO:0007669"/>
    <property type="project" value="TreeGrafter"/>
</dbReference>
<proteinExistence type="predicted"/>
<dbReference type="InterPro" id="IPR016193">
    <property type="entry name" value="Cytidine_deaminase-like"/>
</dbReference>
<organism evidence="2 3">
    <name type="scientific">Micromonospora viridifaciens</name>
    <dbReference type="NCBI Taxonomy" id="1881"/>
    <lineage>
        <taxon>Bacteria</taxon>
        <taxon>Bacillati</taxon>
        <taxon>Actinomycetota</taxon>
        <taxon>Actinomycetes</taxon>
        <taxon>Micromonosporales</taxon>
        <taxon>Micromonosporaceae</taxon>
        <taxon>Micromonospora</taxon>
    </lineage>
</organism>
<dbReference type="Pfam" id="PF00383">
    <property type="entry name" value="dCMP_cyt_deam_1"/>
    <property type="match status" value="1"/>
</dbReference>
<keyword evidence="3" id="KW-1185">Reference proteome</keyword>
<evidence type="ECO:0000313" key="2">
    <source>
        <dbReference type="EMBL" id="SCF01580.1"/>
    </source>
</evidence>
<dbReference type="Gene3D" id="3.40.140.10">
    <property type="entry name" value="Cytidine Deaminase, domain 2"/>
    <property type="match status" value="1"/>
</dbReference>
<dbReference type="InterPro" id="IPR002125">
    <property type="entry name" value="CMP_dCMP_dom"/>
</dbReference>
<dbReference type="PROSITE" id="PS51747">
    <property type="entry name" value="CYT_DCMP_DEAMINASES_2"/>
    <property type="match status" value="1"/>
</dbReference>
<dbReference type="RefSeq" id="WP_089006710.1">
    <property type="nucleotide sequence ID" value="NZ_LT607411.1"/>
</dbReference>
<dbReference type="OrthoDB" id="9802676at2"/>
<sequence>MTAVVKQRLVGEAALTTRDQELLRQAFADAKEAGRAGERPFAAIVFSRSGRVLASAINTQVSTGDFTMHAELSALRQAVEQAGRSQVEGATLYASSEPCAMCSAGAFFAGIGRIVFGTSASSTYALLPRPGSQLAMNTACVLGSGDRDVIVIGPALEQEGLSHLREARP</sequence>
<evidence type="ECO:0000313" key="3">
    <source>
        <dbReference type="Proteomes" id="UP000198242"/>
    </source>
</evidence>
<dbReference type="Proteomes" id="UP000198242">
    <property type="component" value="Chromosome I"/>
</dbReference>
<dbReference type="AlphaFoldDB" id="A0A1C4WZE5"/>
<gene>
    <name evidence="2" type="ORF">GA0074695_2881</name>
</gene>
<dbReference type="PANTHER" id="PTHR11079">
    <property type="entry name" value="CYTOSINE DEAMINASE FAMILY MEMBER"/>
    <property type="match status" value="1"/>
</dbReference>